<name>A0A095Y2B8_9CORY</name>
<dbReference type="PANTHER" id="PTHR13887">
    <property type="entry name" value="GLUTATHIONE S-TRANSFERASE KAPPA"/>
    <property type="match status" value="1"/>
</dbReference>
<accession>A0A095Y2B8</accession>
<dbReference type="CDD" id="cd03024">
    <property type="entry name" value="DsbA_FrnE"/>
    <property type="match status" value="1"/>
</dbReference>
<organism evidence="3 4">
    <name type="scientific">Corynebacterium freneyi DNF00450</name>
    <dbReference type="NCBI Taxonomy" id="1287475"/>
    <lineage>
        <taxon>Bacteria</taxon>
        <taxon>Bacillati</taxon>
        <taxon>Actinomycetota</taxon>
        <taxon>Actinomycetes</taxon>
        <taxon>Mycobacteriales</taxon>
        <taxon>Corynebacteriaceae</taxon>
        <taxon>Corynebacterium</taxon>
    </lineage>
</organism>
<reference evidence="3 4" key="1">
    <citation type="submission" date="2014-07" db="EMBL/GenBank/DDBJ databases">
        <authorList>
            <person name="McCorrison J."/>
            <person name="Sanka R."/>
            <person name="Torralba M."/>
            <person name="Gillis M."/>
            <person name="Haft D.H."/>
            <person name="Methe B."/>
            <person name="Sutton G."/>
            <person name="Nelson K.E."/>
        </authorList>
    </citation>
    <scope>NUCLEOTIDE SEQUENCE [LARGE SCALE GENOMIC DNA]</scope>
    <source>
        <strain evidence="3 4">DNF00450</strain>
    </source>
</reference>
<evidence type="ECO:0000259" key="2">
    <source>
        <dbReference type="Pfam" id="PF01323"/>
    </source>
</evidence>
<dbReference type="Proteomes" id="UP000029548">
    <property type="component" value="Unassembled WGS sequence"/>
</dbReference>
<feature type="compositionally biased region" description="Low complexity" evidence="1">
    <location>
        <begin position="235"/>
        <end position="252"/>
    </location>
</feature>
<dbReference type="RefSeq" id="WP_035122465.1">
    <property type="nucleotide sequence ID" value="NZ_JRNE01000055.1"/>
</dbReference>
<feature type="region of interest" description="Disordered" evidence="1">
    <location>
        <begin position="219"/>
        <end position="262"/>
    </location>
</feature>
<sequence>MRIDIWSDVVCPFCWIGKRHLEKALEGFRAEHPDAEVEVLWRAFQLDPNAAAESSETIPEMISRKYGMPLEAAEESQDQMAATFASVGLEFNWRDAKSGNTFDAHRLAAMASDHDLDDEADEALKKAYFTDGRLVSDHGVLREIGESIGLSGDAVAEMLASDEYAIDVRHDMTMAQGLGISGVPFFVFDGKFAVNGAQPVDVFRQALATAWEESNKGLTTIDGSATGGTGGQGAGADAAATGGAGTDAGADGPDCSDGSCSV</sequence>
<evidence type="ECO:0000313" key="4">
    <source>
        <dbReference type="Proteomes" id="UP000029548"/>
    </source>
</evidence>
<evidence type="ECO:0000256" key="1">
    <source>
        <dbReference type="SAM" id="MobiDB-lite"/>
    </source>
</evidence>
<dbReference type="GO" id="GO:0016491">
    <property type="term" value="F:oxidoreductase activity"/>
    <property type="evidence" value="ECO:0007669"/>
    <property type="project" value="InterPro"/>
</dbReference>
<protein>
    <recommendedName>
        <fullName evidence="2">DSBA-like thioredoxin domain-containing protein</fullName>
    </recommendedName>
</protein>
<dbReference type="AlphaFoldDB" id="A0A095Y2B8"/>
<dbReference type="EMBL" id="JRNE01000055">
    <property type="protein sequence ID" value="KGF16388.1"/>
    <property type="molecule type" value="Genomic_DNA"/>
</dbReference>
<dbReference type="InterPro" id="IPR036249">
    <property type="entry name" value="Thioredoxin-like_sf"/>
</dbReference>
<evidence type="ECO:0000313" key="3">
    <source>
        <dbReference type="EMBL" id="KGF16388.1"/>
    </source>
</evidence>
<feature type="compositionally biased region" description="Gly residues" evidence="1">
    <location>
        <begin position="225"/>
        <end position="234"/>
    </location>
</feature>
<proteinExistence type="predicted"/>
<dbReference type="Gene3D" id="3.40.30.10">
    <property type="entry name" value="Glutaredoxin"/>
    <property type="match status" value="1"/>
</dbReference>
<dbReference type="eggNOG" id="COG2761">
    <property type="taxonomic scope" value="Bacteria"/>
</dbReference>
<dbReference type="InterPro" id="IPR001853">
    <property type="entry name" value="DSBA-like_thioredoxin_dom"/>
</dbReference>
<comment type="caution">
    <text evidence="3">The sequence shown here is derived from an EMBL/GenBank/DDBJ whole genome shotgun (WGS) entry which is preliminary data.</text>
</comment>
<dbReference type="Pfam" id="PF01323">
    <property type="entry name" value="DSBA"/>
    <property type="match status" value="1"/>
</dbReference>
<dbReference type="SUPFAM" id="SSF52833">
    <property type="entry name" value="Thioredoxin-like"/>
    <property type="match status" value="1"/>
</dbReference>
<dbReference type="PANTHER" id="PTHR13887:SF41">
    <property type="entry name" value="THIOREDOXIN SUPERFAMILY PROTEIN"/>
    <property type="match status" value="1"/>
</dbReference>
<feature type="domain" description="DSBA-like thioredoxin" evidence="2">
    <location>
        <begin position="3"/>
        <end position="208"/>
    </location>
</feature>
<gene>
    <name evidence="3" type="ORF">HMPREF1650_07865</name>
</gene>